<dbReference type="PANTHER" id="PTHR13483:SF11">
    <property type="entry name" value="ZINC FINGER HIT DOMAIN-CONTAINING PROTEIN 3"/>
    <property type="match status" value="1"/>
</dbReference>
<feature type="region of interest" description="Disordered" evidence="14">
    <location>
        <begin position="104"/>
        <end position="166"/>
    </location>
</feature>
<comment type="subunit">
    <text evidence="10">Interacts with FBL, SNU13, NOP58, NUFIP1, RUVBL1, RUVBL2 and TAF9. Interacts (via HIT-type zinc finger) with the RUVBL1/RUVBL2 complex in the presence of ADP.</text>
</comment>
<dbReference type="KEGG" id="trg:TRUGW13939_05112"/>
<dbReference type="Gene3D" id="3.30.60.190">
    <property type="match status" value="1"/>
</dbReference>
<evidence type="ECO:0000256" key="2">
    <source>
        <dbReference type="ARBA" id="ARBA00022517"/>
    </source>
</evidence>
<evidence type="ECO:0000256" key="12">
    <source>
        <dbReference type="ARBA" id="ARBA00077531"/>
    </source>
</evidence>
<dbReference type="OrthoDB" id="272357at2759"/>
<dbReference type="GO" id="GO:0000492">
    <property type="term" value="P:box C/D snoRNP assembly"/>
    <property type="evidence" value="ECO:0007669"/>
    <property type="project" value="TreeGrafter"/>
</dbReference>
<feature type="domain" description="HIT-type" evidence="15">
    <location>
        <begin position="12"/>
        <end position="46"/>
    </location>
</feature>
<keyword evidence="4" id="KW-0479">Metal-binding</keyword>
<keyword evidence="6" id="KW-0862">Zinc</keyword>
<feature type="compositionally biased region" description="Basic and acidic residues" evidence="14">
    <location>
        <begin position="337"/>
        <end position="347"/>
    </location>
</feature>
<comment type="function">
    <text evidence="8">Required for box C/D snoRNAs accumulation involved in snoRNA processing, snoRNA transport to the nucleolus and ribosome biogenesis.</text>
</comment>
<dbReference type="InterPro" id="IPR051639">
    <property type="entry name" value="BCD1"/>
</dbReference>
<dbReference type="Pfam" id="PF25790">
    <property type="entry name" value="BCD1"/>
    <property type="match status" value="1"/>
</dbReference>
<evidence type="ECO:0000256" key="8">
    <source>
        <dbReference type="ARBA" id="ARBA00049598"/>
    </source>
</evidence>
<dbReference type="CDD" id="cd23023">
    <property type="entry name" value="zf-HIT_BCD1"/>
    <property type="match status" value="1"/>
</dbReference>
<dbReference type="Pfam" id="PF04438">
    <property type="entry name" value="zf-HIT"/>
    <property type="match status" value="1"/>
</dbReference>
<evidence type="ECO:0000256" key="11">
    <source>
        <dbReference type="ARBA" id="ARBA00068630"/>
    </source>
</evidence>
<evidence type="ECO:0000256" key="4">
    <source>
        <dbReference type="ARBA" id="ARBA00022723"/>
    </source>
</evidence>
<dbReference type="RefSeq" id="XP_035344170.1">
    <property type="nucleotide sequence ID" value="XM_035488277.1"/>
</dbReference>
<evidence type="ECO:0000256" key="10">
    <source>
        <dbReference type="ARBA" id="ARBA00061949"/>
    </source>
</evidence>
<dbReference type="GO" id="GO:0000463">
    <property type="term" value="P:maturation of LSU-rRNA from tricistronic rRNA transcript (SSU-rRNA, 5.8S rRNA, LSU-rRNA)"/>
    <property type="evidence" value="ECO:0007669"/>
    <property type="project" value="TreeGrafter"/>
</dbReference>
<protein>
    <recommendedName>
        <fullName evidence="11">Box C/D snoRNA protein 1</fullName>
    </recommendedName>
    <alternativeName>
        <fullName evidence="12">Zinc finger HIT domain-containing protein 6</fullName>
    </alternativeName>
</protein>
<dbReference type="GO" id="GO:0048254">
    <property type="term" value="P:snoRNA localization"/>
    <property type="evidence" value="ECO:0007669"/>
    <property type="project" value="TreeGrafter"/>
</dbReference>
<evidence type="ECO:0000256" key="3">
    <source>
        <dbReference type="ARBA" id="ARBA00022553"/>
    </source>
</evidence>
<dbReference type="FunFam" id="3.30.60.190:FF:000001">
    <property type="entry name" value="box C/D snoRNA protein 1"/>
    <property type="match status" value="1"/>
</dbReference>
<evidence type="ECO:0000256" key="13">
    <source>
        <dbReference type="PROSITE-ProRule" id="PRU00453"/>
    </source>
</evidence>
<keyword evidence="1" id="KW-1017">Isopeptide bond</keyword>
<name>A0A7H8QVA6_TALRU</name>
<accession>A0A7H8QVA6</accession>
<evidence type="ECO:0000256" key="6">
    <source>
        <dbReference type="ARBA" id="ARBA00022833"/>
    </source>
</evidence>
<evidence type="ECO:0000256" key="5">
    <source>
        <dbReference type="ARBA" id="ARBA00022771"/>
    </source>
</evidence>
<dbReference type="GeneID" id="55992610"/>
<evidence type="ECO:0000259" key="15">
    <source>
        <dbReference type="PROSITE" id="PS51083"/>
    </source>
</evidence>
<dbReference type="EMBL" id="CP055900">
    <property type="protein sequence ID" value="QKX57992.1"/>
    <property type="molecule type" value="Genomic_DNA"/>
</dbReference>
<keyword evidence="5 13" id="KW-0863">Zinc-finger</keyword>
<keyword evidence="2" id="KW-0690">Ribosome biogenesis</keyword>
<proteinExistence type="inferred from homology"/>
<comment type="similarity">
    <text evidence="9">Belongs to the BCD1 family.</text>
</comment>
<organism evidence="16 17">
    <name type="scientific">Talaromyces rugulosus</name>
    <name type="common">Penicillium rugulosum</name>
    <dbReference type="NCBI Taxonomy" id="121627"/>
    <lineage>
        <taxon>Eukaryota</taxon>
        <taxon>Fungi</taxon>
        <taxon>Dikarya</taxon>
        <taxon>Ascomycota</taxon>
        <taxon>Pezizomycotina</taxon>
        <taxon>Eurotiomycetes</taxon>
        <taxon>Eurotiomycetidae</taxon>
        <taxon>Eurotiales</taxon>
        <taxon>Trichocomaceae</taxon>
        <taxon>Talaromyces</taxon>
        <taxon>Talaromyces sect. Islandici</taxon>
    </lineage>
</organism>
<gene>
    <name evidence="16" type="ORF">TRUGW13939_05112</name>
</gene>
<dbReference type="SUPFAM" id="SSF144232">
    <property type="entry name" value="HIT/MYND zinc finger-like"/>
    <property type="match status" value="1"/>
</dbReference>
<dbReference type="GO" id="GO:0008270">
    <property type="term" value="F:zinc ion binding"/>
    <property type="evidence" value="ECO:0007669"/>
    <property type="project" value="UniProtKB-UniRule"/>
</dbReference>
<keyword evidence="17" id="KW-1185">Reference proteome</keyword>
<sequence>MSEPEPLLSELCTICHITPPKYRCPRCSIRTCSLACTRRHKNWSQCSGVRDPAAYAPRAQLETTGALDRDFNFITGIERGLERAEREARARGFELEHGYMLDPKVASNNKRKRGGNYSKEDGSSNKKNKPVRGESAFLRAANEAGVRVERSPRGMTRNKQNKSRVHPKHKCLSWTVDWIHTCGRDTVVQNYLETITIGQAYDRAYPPANNETTSLPDKKETEFPPYRNVYFYIRRNAYHHIVLAPLHPDTTLADALRGRTVYEHPRLYVLPNSPTDIENGDVDDESTILEKTWLRDHSPETESDKNDEDDFTSSEGSSSEESEEDDESESEVSLSDPKLEPVEAKLG</sequence>
<evidence type="ECO:0000256" key="1">
    <source>
        <dbReference type="ARBA" id="ARBA00022499"/>
    </source>
</evidence>
<dbReference type="PANTHER" id="PTHR13483">
    <property type="entry name" value="BOX C_D SNORNA PROTEIN 1-RELATED"/>
    <property type="match status" value="1"/>
</dbReference>
<reference evidence="17" key="1">
    <citation type="submission" date="2020-06" db="EMBL/GenBank/DDBJ databases">
        <title>A chromosome-scale genome assembly of Talaromyces rugulosus W13939.</title>
        <authorList>
            <person name="Wang B."/>
            <person name="Guo L."/>
            <person name="Ye K."/>
            <person name="Wang L."/>
        </authorList>
    </citation>
    <scope>NUCLEOTIDE SEQUENCE [LARGE SCALE GENOMIC DNA]</scope>
    <source>
        <strain evidence="17">W13939</strain>
    </source>
</reference>
<dbReference type="InterPro" id="IPR007529">
    <property type="entry name" value="Znf_HIT"/>
</dbReference>
<keyword evidence="7" id="KW-0832">Ubl conjugation</keyword>
<keyword evidence="3" id="KW-0597">Phosphoprotein</keyword>
<dbReference type="Proteomes" id="UP000509510">
    <property type="component" value="Chromosome III"/>
</dbReference>
<dbReference type="PROSITE" id="PS51083">
    <property type="entry name" value="ZF_HIT"/>
    <property type="match status" value="1"/>
</dbReference>
<evidence type="ECO:0000256" key="14">
    <source>
        <dbReference type="SAM" id="MobiDB-lite"/>
    </source>
</evidence>
<evidence type="ECO:0000313" key="17">
    <source>
        <dbReference type="Proteomes" id="UP000509510"/>
    </source>
</evidence>
<evidence type="ECO:0000313" key="16">
    <source>
        <dbReference type="EMBL" id="QKX57992.1"/>
    </source>
</evidence>
<evidence type="ECO:0000256" key="7">
    <source>
        <dbReference type="ARBA" id="ARBA00022843"/>
    </source>
</evidence>
<feature type="compositionally biased region" description="Basic and acidic residues" evidence="14">
    <location>
        <begin position="292"/>
        <end position="304"/>
    </location>
</feature>
<dbReference type="InterPro" id="IPR057721">
    <property type="entry name" value="BCD1_alpha/beta"/>
</dbReference>
<evidence type="ECO:0000256" key="9">
    <source>
        <dbReference type="ARBA" id="ARBA00049654"/>
    </source>
</evidence>
<dbReference type="GO" id="GO:0070761">
    <property type="term" value="C:pre-snoRNP complex"/>
    <property type="evidence" value="ECO:0007669"/>
    <property type="project" value="TreeGrafter"/>
</dbReference>
<feature type="region of interest" description="Disordered" evidence="14">
    <location>
        <begin position="291"/>
        <end position="347"/>
    </location>
</feature>
<dbReference type="GO" id="GO:0005634">
    <property type="term" value="C:nucleus"/>
    <property type="evidence" value="ECO:0007669"/>
    <property type="project" value="TreeGrafter"/>
</dbReference>
<feature type="compositionally biased region" description="Acidic residues" evidence="14">
    <location>
        <begin position="305"/>
        <end position="330"/>
    </location>
</feature>
<dbReference type="AlphaFoldDB" id="A0A7H8QVA6"/>